<keyword evidence="3" id="KW-0406">Ion transport</keyword>
<evidence type="ECO:0000256" key="2">
    <source>
        <dbReference type="ARBA" id="ARBA00023136"/>
    </source>
</evidence>
<reference evidence="5" key="1">
    <citation type="submission" date="2023-10" db="EMBL/GenBank/DDBJ databases">
        <authorList>
            <person name="Chen Y."/>
            <person name="Shah S."/>
            <person name="Dougan E. K."/>
            <person name="Thang M."/>
            <person name="Chan C."/>
        </authorList>
    </citation>
    <scope>NUCLEOTIDE SEQUENCE [LARGE SCALE GENOMIC DNA]</scope>
</reference>
<keyword evidence="2" id="KW-0472">Membrane</keyword>
<comment type="caution">
    <text evidence="5">The sequence shown here is derived from an EMBL/GenBank/DDBJ whole genome shotgun (WGS) entry which is preliminary data.</text>
</comment>
<organism evidence="5 6">
    <name type="scientific">Prorocentrum cordatum</name>
    <dbReference type="NCBI Taxonomy" id="2364126"/>
    <lineage>
        <taxon>Eukaryota</taxon>
        <taxon>Sar</taxon>
        <taxon>Alveolata</taxon>
        <taxon>Dinophyceae</taxon>
        <taxon>Prorocentrales</taxon>
        <taxon>Prorocentraceae</taxon>
        <taxon>Prorocentrum</taxon>
    </lineage>
</organism>
<evidence type="ECO:0000259" key="4">
    <source>
        <dbReference type="Pfam" id="PF02931"/>
    </source>
</evidence>
<name>A0ABN9U772_9DINO</name>
<sequence length="225" mass="25481">MSDQVATQMCFLVRVASVGWPLAMMPVAAESAFKSAYSTRALPDLFTRFAESMDINFPPPRDAGEDPIVVKVDITFNHLVSITPTEEAVELSAWYHLYWNDERLVYNDSQVFGSGWNSEGDYVAIPPRLIWTPDIVPYYPARVDSDSTFANNAYAYLFDLEFLRANGYNAHWVRPANINFHCDIDMSNFPWDSHVCALIVGPWHAKASNHRFLHGNMLAHGDESN</sequence>
<dbReference type="SUPFAM" id="SSF63712">
    <property type="entry name" value="Nicotinic receptor ligand binding domain-like"/>
    <property type="match status" value="1"/>
</dbReference>
<evidence type="ECO:0000256" key="3">
    <source>
        <dbReference type="RuleBase" id="RU000687"/>
    </source>
</evidence>
<evidence type="ECO:0000313" key="6">
    <source>
        <dbReference type="Proteomes" id="UP001189429"/>
    </source>
</evidence>
<keyword evidence="3" id="KW-0407">Ion channel</keyword>
<dbReference type="EMBL" id="CAUYUJ010015505">
    <property type="protein sequence ID" value="CAK0854927.1"/>
    <property type="molecule type" value="Genomic_DNA"/>
</dbReference>
<comment type="similarity">
    <text evidence="3">Belongs to the ligand-gated ion channel (TC 1.A.9) family.</text>
</comment>
<gene>
    <name evidence="5" type="ORF">PCOR1329_LOCUS45815</name>
</gene>
<dbReference type="Gene3D" id="2.70.170.10">
    <property type="entry name" value="Neurotransmitter-gated ion-channel ligand-binding domain"/>
    <property type="match status" value="1"/>
</dbReference>
<keyword evidence="6" id="KW-1185">Reference proteome</keyword>
<dbReference type="PROSITE" id="PS00236">
    <property type="entry name" value="NEUROTR_ION_CHANNEL"/>
    <property type="match status" value="1"/>
</dbReference>
<evidence type="ECO:0000256" key="1">
    <source>
        <dbReference type="ARBA" id="ARBA00004141"/>
    </source>
</evidence>
<dbReference type="Pfam" id="PF02931">
    <property type="entry name" value="Neur_chan_LBD"/>
    <property type="match status" value="1"/>
</dbReference>
<feature type="domain" description="Neurotransmitter-gated ion-channel ligand-binding" evidence="4">
    <location>
        <begin position="60"/>
        <end position="207"/>
    </location>
</feature>
<keyword evidence="3" id="KW-0813">Transport</keyword>
<dbReference type="PRINTS" id="PR00252">
    <property type="entry name" value="NRIONCHANNEL"/>
</dbReference>
<protein>
    <recommendedName>
        <fullName evidence="4">Neurotransmitter-gated ion-channel ligand-binding domain-containing protein</fullName>
    </recommendedName>
</protein>
<dbReference type="InterPro" id="IPR006201">
    <property type="entry name" value="Neur_channel"/>
</dbReference>
<accession>A0ABN9U772</accession>
<dbReference type="InterPro" id="IPR036734">
    <property type="entry name" value="Neur_chan_lig-bd_sf"/>
</dbReference>
<dbReference type="InterPro" id="IPR006202">
    <property type="entry name" value="Neur_chan_lig-bd"/>
</dbReference>
<dbReference type="InterPro" id="IPR018000">
    <property type="entry name" value="Neurotransmitter_ion_chnl_CS"/>
</dbReference>
<dbReference type="PANTHER" id="PTHR18945">
    <property type="entry name" value="NEUROTRANSMITTER GATED ION CHANNEL"/>
    <property type="match status" value="1"/>
</dbReference>
<evidence type="ECO:0000313" key="5">
    <source>
        <dbReference type="EMBL" id="CAK0854927.1"/>
    </source>
</evidence>
<dbReference type="Proteomes" id="UP001189429">
    <property type="component" value="Unassembled WGS sequence"/>
</dbReference>
<comment type="subcellular location">
    <subcellularLocation>
        <location evidence="1">Membrane</location>
        <topology evidence="1">Multi-pass membrane protein</topology>
    </subcellularLocation>
</comment>
<proteinExistence type="inferred from homology"/>